<gene>
    <name evidence="2" type="ORF">E0Y62_04615</name>
</gene>
<evidence type="ECO:0000313" key="2">
    <source>
        <dbReference type="EMBL" id="TCJ05437.1"/>
    </source>
</evidence>
<protein>
    <submittedName>
        <fullName evidence="2">Cytochrome c oxidase subunit 2A</fullName>
    </submittedName>
</protein>
<dbReference type="AlphaFoldDB" id="A0A4R1AY07"/>
<dbReference type="RefSeq" id="WP_057763952.1">
    <property type="nucleotide sequence ID" value="NZ_CP183326.1"/>
</dbReference>
<dbReference type="STRING" id="1742358.GCA_001439605_04807"/>
<dbReference type="EMBL" id="SJTH01000004">
    <property type="protein sequence ID" value="TCJ05437.1"/>
    <property type="molecule type" value="Genomic_DNA"/>
</dbReference>
<comment type="caution">
    <text evidence="2">The sequence shown here is derived from an EMBL/GenBank/DDBJ whole genome shotgun (WGS) entry which is preliminary data.</text>
</comment>
<keyword evidence="1" id="KW-0472">Membrane</keyword>
<dbReference type="Proteomes" id="UP000293846">
    <property type="component" value="Unassembled WGS sequence"/>
</dbReference>
<keyword evidence="3" id="KW-1185">Reference proteome</keyword>
<proteinExistence type="predicted"/>
<sequence>MAKTELNRKIDTETEVEDSTNLKGTLASVMILGAILIITWVGLYMLFLSR</sequence>
<evidence type="ECO:0000256" key="1">
    <source>
        <dbReference type="SAM" id="Phobius"/>
    </source>
</evidence>
<feature type="transmembrane region" description="Helical" evidence="1">
    <location>
        <begin position="26"/>
        <end position="47"/>
    </location>
</feature>
<organism evidence="2 3">
    <name type="scientific">Cytobacillus praedii</name>
    <dbReference type="NCBI Taxonomy" id="1742358"/>
    <lineage>
        <taxon>Bacteria</taxon>
        <taxon>Bacillati</taxon>
        <taxon>Bacillota</taxon>
        <taxon>Bacilli</taxon>
        <taxon>Bacillales</taxon>
        <taxon>Bacillaceae</taxon>
        <taxon>Cytobacillus</taxon>
    </lineage>
</organism>
<keyword evidence="1" id="KW-0812">Transmembrane</keyword>
<evidence type="ECO:0000313" key="3">
    <source>
        <dbReference type="Proteomes" id="UP000293846"/>
    </source>
</evidence>
<accession>A0A4R1AY07</accession>
<name>A0A4R1AY07_9BACI</name>
<dbReference type="OrthoDB" id="2418411at2"/>
<dbReference type="Pfam" id="PF08113">
    <property type="entry name" value="CoxIIa"/>
    <property type="match status" value="1"/>
</dbReference>
<reference evidence="2 3" key="1">
    <citation type="submission" date="2019-03" db="EMBL/GenBank/DDBJ databases">
        <authorList>
            <person name="Jensen L."/>
            <person name="Storgaard J."/>
            <person name="Sulaj E."/>
            <person name="Schramm A."/>
            <person name="Marshall I.P.G."/>
        </authorList>
    </citation>
    <scope>NUCLEOTIDE SEQUENCE [LARGE SCALE GENOMIC DNA]</scope>
    <source>
        <strain evidence="2 3">2017H2G3</strain>
    </source>
</reference>
<keyword evidence="1" id="KW-1133">Transmembrane helix</keyword>
<dbReference type="InterPro" id="IPR012538">
    <property type="entry name" value="Cyt_c_oxidase_su2a"/>
</dbReference>